<dbReference type="Proteomes" id="UP001144978">
    <property type="component" value="Unassembled WGS sequence"/>
</dbReference>
<gene>
    <name evidence="1" type="ORF">NUW54_g9440</name>
</gene>
<name>A0ACC1P5Y2_9APHY</name>
<reference evidence="1" key="1">
    <citation type="submission" date="2022-08" db="EMBL/GenBank/DDBJ databases">
        <title>Genome Sequence of Pycnoporus sanguineus.</title>
        <authorList>
            <person name="Buettner E."/>
        </authorList>
    </citation>
    <scope>NUCLEOTIDE SEQUENCE</scope>
    <source>
        <strain evidence="1">CG-C14</strain>
    </source>
</reference>
<sequence>MQACIFPLELCEAIIGAVPSGIMDSWPVPYKQKDWSRPYDVLSLEQSTLQSCSLTCRAWRQRSQALLWKRPTLTIPMHVSNFYESIREDSVSERQRLVSELYMVSYKSTAPAPITLRANYAMHSFPNLRVLHTRHVDWLHYILDRSGEGIPIHLARAHLPFFSNLVCLECHTDAAAVKRLSHIREQRGACEKLRSVLIHTTDIFIPKNAYLGTLLGTSITVVEVLLELHMIETSPWTRLPPLIWLRSLPCLREVHLVLSWHAVNQEQSTMEMLCKNIGHHPLLQKIIVINTGHLADLSPGETPEDMWLGRTFPLREDPDNPLTSVMGSPRR</sequence>
<evidence type="ECO:0000313" key="1">
    <source>
        <dbReference type="EMBL" id="KAJ2987382.1"/>
    </source>
</evidence>
<evidence type="ECO:0000313" key="2">
    <source>
        <dbReference type="Proteomes" id="UP001144978"/>
    </source>
</evidence>
<keyword evidence="2" id="KW-1185">Reference proteome</keyword>
<accession>A0ACC1P5Y2</accession>
<proteinExistence type="predicted"/>
<dbReference type="EMBL" id="JANSHE010003158">
    <property type="protein sequence ID" value="KAJ2987382.1"/>
    <property type="molecule type" value="Genomic_DNA"/>
</dbReference>
<organism evidence="1 2">
    <name type="scientific">Trametes sanguinea</name>
    <dbReference type="NCBI Taxonomy" id="158606"/>
    <lineage>
        <taxon>Eukaryota</taxon>
        <taxon>Fungi</taxon>
        <taxon>Dikarya</taxon>
        <taxon>Basidiomycota</taxon>
        <taxon>Agaricomycotina</taxon>
        <taxon>Agaricomycetes</taxon>
        <taxon>Polyporales</taxon>
        <taxon>Polyporaceae</taxon>
        <taxon>Trametes</taxon>
    </lineage>
</organism>
<protein>
    <submittedName>
        <fullName evidence="1">Uncharacterized protein</fullName>
    </submittedName>
</protein>
<comment type="caution">
    <text evidence="1">The sequence shown here is derived from an EMBL/GenBank/DDBJ whole genome shotgun (WGS) entry which is preliminary data.</text>
</comment>